<protein>
    <submittedName>
        <fullName evidence="2">Uncharacterized protein</fullName>
    </submittedName>
</protein>
<feature type="compositionally biased region" description="Acidic residues" evidence="1">
    <location>
        <begin position="119"/>
        <end position="132"/>
    </location>
</feature>
<evidence type="ECO:0000256" key="1">
    <source>
        <dbReference type="SAM" id="MobiDB-lite"/>
    </source>
</evidence>
<keyword evidence="3" id="KW-1185">Reference proteome</keyword>
<evidence type="ECO:0000313" key="2">
    <source>
        <dbReference type="EMBL" id="KAK2091841.1"/>
    </source>
</evidence>
<reference evidence="2 3" key="1">
    <citation type="submission" date="2023-05" db="EMBL/GenBank/DDBJ databases">
        <title>B98-5 Cell Line De Novo Hybrid Assembly: An Optical Mapping Approach.</title>
        <authorList>
            <person name="Kananen K."/>
            <person name="Auerbach J.A."/>
            <person name="Kautto E."/>
            <person name="Blachly J.S."/>
        </authorList>
    </citation>
    <scope>NUCLEOTIDE SEQUENCE [LARGE SCALE GENOMIC DNA]</scope>
    <source>
        <strain evidence="2">B95-8</strain>
        <tissue evidence="2">Cell line</tissue>
    </source>
</reference>
<feature type="compositionally biased region" description="Acidic residues" evidence="1">
    <location>
        <begin position="139"/>
        <end position="150"/>
    </location>
</feature>
<dbReference type="Proteomes" id="UP001266305">
    <property type="component" value="Unassembled WGS sequence"/>
</dbReference>
<feature type="compositionally biased region" description="Low complexity" evidence="1">
    <location>
        <begin position="156"/>
        <end position="172"/>
    </location>
</feature>
<organism evidence="2 3">
    <name type="scientific">Saguinus oedipus</name>
    <name type="common">Cotton-top tamarin</name>
    <name type="synonym">Oedipomidas oedipus</name>
    <dbReference type="NCBI Taxonomy" id="9490"/>
    <lineage>
        <taxon>Eukaryota</taxon>
        <taxon>Metazoa</taxon>
        <taxon>Chordata</taxon>
        <taxon>Craniata</taxon>
        <taxon>Vertebrata</taxon>
        <taxon>Euteleostomi</taxon>
        <taxon>Mammalia</taxon>
        <taxon>Eutheria</taxon>
        <taxon>Euarchontoglires</taxon>
        <taxon>Primates</taxon>
        <taxon>Haplorrhini</taxon>
        <taxon>Platyrrhini</taxon>
        <taxon>Cebidae</taxon>
        <taxon>Callitrichinae</taxon>
        <taxon>Saguinus</taxon>
    </lineage>
</organism>
<name>A0ABQ9U496_SAGOE</name>
<comment type="caution">
    <text evidence="2">The sequence shown here is derived from an EMBL/GenBank/DDBJ whole genome shotgun (WGS) entry which is preliminary data.</text>
</comment>
<sequence>MEIQALPATHYRPCWDAAGIDDHLSYQAQEPNVECFFKGYGKILDVDLKNGYCFVESDDLLRSRNCQVTALDAVDTVIEAAEQEPGPEAAWKIQNNDNARKHKSRREMEQEPGGRQGPGEEEESPPESEPEQEQTGQPEPEELQGQEEGQEEKQGGEPQPQSQPKQEQQGGQQKKEKGRH</sequence>
<evidence type="ECO:0000313" key="3">
    <source>
        <dbReference type="Proteomes" id="UP001266305"/>
    </source>
</evidence>
<proteinExistence type="predicted"/>
<dbReference type="EMBL" id="JASSZA010000016">
    <property type="protein sequence ID" value="KAK2091841.1"/>
    <property type="molecule type" value="Genomic_DNA"/>
</dbReference>
<accession>A0ABQ9U496</accession>
<feature type="region of interest" description="Disordered" evidence="1">
    <location>
        <begin position="82"/>
        <end position="180"/>
    </location>
</feature>
<dbReference type="Gene3D" id="3.30.70.330">
    <property type="match status" value="1"/>
</dbReference>
<gene>
    <name evidence="2" type="ORF">P7K49_031125</name>
</gene>
<dbReference type="InterPro" id="IPR012677">
    <property type="entry name" value="Nucleotide-bd_a/b_plait_sf"/>
</dbReference>